<proteinExistence type="predicted"/>
<dbReference type="RefSeq" id="WP_345970666.1">
    <property type="nucleotide sequence ID" value="NZ_CP147920.1"/>
</dbReference>
<name>A0ABZ3HBC1_9BACT</name>
<protein>
    <recommendedName>
        <fullName evidence="3">Stringent starvation protein B</fullName>
    </recommendedName>
</protein>
<reference evidence="1 2" key="1">
    <citation type="submission" date="2024-03" db="EMBL/GenBank/DDBJ databases">
        <title>Sulfurimonas sp. HSL3-1.</title>
        <authorList>
            <person name="Wang S."/>
        </authorList>
    </citation>
    <scope>NUCLEOTIDE SEQUENCE [LARGE SCALE GENOMIC DNA]</scope>
    <source>
        <strain evidence="1 2">HSL3-1</strain>
    </source>
</reference>
<evidence type="ECO:0000313" key="2">
    <source>
        <dbReference type="Proteomes" id="UP001447842"/>
    </source>
</evidence>
<dbReference type="Proteomes" id="UP001447842">
    <property type="component" value="Chromosome"/>
</dbReference>
<accession>A0ABZ3HBC1</accession>
<gene>
    <name evidence="1" type="ORF">WCY31_02355</name>
</gene>
<dbReference type="EMBL" id="CP147920">
    <property type="protein sequence ID" value="XAU15549.1"/>
    <property type="molecule type" value="Genomic_DNA"/>
</dbReference>
<organism evidence="1 2">
    <name type="scientific">Sulfurimonas diazotrophicus</name>
    <dbReference type="NCBI Taxonomy" id="3131939"/>
    <lineage>
        <taxon>Bacteria</taxon>
        <taxon>Pseudomonadati</taxon>
        <taxon>Campylobacterota</taxon>
        <taxon>Epsilonproteobacteria</taxon>
        <taxon>Campylobacterales</taxon>
        <taxon>Sulfurimonadaceae</taxon>
        <taxon>Sulfurimonas</taxon>
    </lineage>
</organism>
<sequence length="153" mass="17535">MLINILNDEKFVDLMQRHVEELMLYLFEHDQSFGILCKIEHLSFEPELPEHITESFRPMTLFYLAGYTFDSARIDGNRLIFEAGFGPENIGSFVTVPLPSIMQIIIDETPIFINHAVYKEGEEETEAADDGGIENSMAAFLSNPENEKFLKKK</sequence>
<keyword evidence="2" id="KW-1185">Reference proteome</keyword>
<evidence type="ECO:0008006" key="3">
    <source>
        <dbReference type="Google" id="ProtNLM"/>
    </source>
</evidence>
<evidence type="ECO:0000313" key="1">
    <source>
        <dbReference type="EMBL" id="XAU15549.1"/>
    </source>
</evidence>